<comment type="subunit">
    <text evidence="5">Monomer.</text>
</comment>
<keyword evidence="9" id="KW-1185">Reference proteome</keyword>
<sequence length="239" mass="27848">MTIRFNRQGRGRTLVFFHGWGFDSRIWHTLLPELTADFEVYCVDLPGFGGTPLMNWLTFKEELLDILPQTFVLLGWSLGGLYATRLSIEAPQRISVLINVAATPRFIKDKQWPGIEKNILDNFYQALCSNPSHTLQEFIKLQNRGLSLFDYSLDVPDKNSLKKGLNVLSEWDLREKLMHFTKPVCFMFGRLDAIVPVKTMCTMKKNYPYFHYIVFKKSAHMPFISHQNEFLESLRTFII</sequence>
<dbReference type="HAMAP" id="MF_01260">
    <property type="entry name" value="Carboxylester"/>
    <property type="match status" value="1"/>
</dbReference>
<name>A0A0W0VMT4_9GAMM</name>
<dbReference type="EC" id="3.1.1.85" evidence="5"/>
<dbReference type="EMBL" id="CP038254">
    <property type="protein sequence ID" value="QBR84194.1"/>
    <property type="molecule type" value="Genomic_DNA"/>
</dbReference>
<evidence type="ECO:0000256" key="2">
    <source>
        <dbReference type="ARBA" id="ARBA00022490"/>
    </source>
</evidence>
<feature type="binding site" evidence="5">
    <location>
        <begin position="77"/>
        <end position="78"/>
    </location>
    <ligand>
        <name>substrate</name>
    </ligand>
</feature>
<feature type="binding site" evidence="5">
    <location>
        <position position="220"/>
    </location>
    <ligand>
        <name>substrate</name>
    </ligand>
</feature>
<evidence type="ECO:0000313" key="8">
    <source>
        <dbReference type="EMBL" id="QBR84194.1"/>
    </source>
</evidence>
<evidence type="ECO:0000256" key="5">
    <source>
        <dbReference type="HAMAP-Rule" id="MF_01260"/>
    </source>
</evidence>
<dbReference type="Proteomes" id="UP000295517">
    <property type="component" value="Chromosome"/>
</dbReference>
<keyword evidence="1 5" id="KW-0719">Serine esterase</keyword>
<feature type="binding site" evidence="5">
    <location>
        <position position="20"/>
    </location>
    <ligand>
        <name>substrate</name>
    </ligand>
</feature>
<comment type="catalytic activity">
    <reaction evidence="5">
        <text>6-carboxyhexanoyl-[ACP] methyl ester + H2O = 6-carboxyhexanoyl-[ACP] + methanol + H(+)</text>
        <dbReference type="Rhea" id="RHEA:42700"/>
        <dbReference type="Rhea" id="RHEA-COMP:9955"/>
        <dbReference type="Rhea" id="RHEA-COMP:10186"/>
        <dbReference type="ChEBI" id="CHEBI:15377"/>
        <dbReference type="ChEBI" id="CHEBI:15378"/>
        <dbReference type="ChEBI" id="CHEBI:17790"/>
        <dbReference type="ChEBI" id="CHEBI:78846"/>
        <dbReference type="ChEBI" id="CHEBI:82735"/>
        <dbReference type="EC" id="3.1.1.85"/>
    </reaction>
</comment>
<dbReference type="InterPro" id="IPR050266">
    <property type="entry name" value="AB_hydrolase_sf"/>
</dbReference>
<evidence type="ECO:0000256" key="3">
    <source>
        <dbReference type="ARBA" id="ARBA00022756"/>
    </source>
</evidence>
<evidence type="ECO:0000256" key="4">
    <source>
        <dbReference type="ARBA" id="ARBA00022801"/>
    </source>
</evidence>
<feature type="active site" evidence="5">
    <location>
        <position position="220"/>
    </location>
</feature>
<dbReference type="InterPro" id="IPR010076">
    <property type="entry name" value="BioH"/>
</dbReference>
<dbReference type="GO" id="GO:0090499">
    <property type="term" value="F:pimelyl-[acyl-carrier protein] methyl ester esterase activity"/>
    <property type="evidence" value="ECO:0007669"/>
    <property type="project" value="UniProtKB-EC"/>
</dbReference>
<dbReference type="Pfam" id="PF12697">
    <property type="entry name" value="Abhydrolase_6"/>
    <property type="match status" value="1"/>
</dbReference>
<feature type="binding site" evidence="5">
    <location>
        <begin position="138"/>
        <end position="142"/>
    </location>
    <ligand>
        <name>substrate</name>
    </ligand>
</feature>
<comment type="function">
    <text evidence="5">The physiological role of BioH is to remove the methyl group introduced by BioC when the pimeloyl moiety is complete. It allows to synthesize pimeloyl-ACP via the fatty acid synthetic pathway through the hydrolysis of the ester bonds of pimeloyl-ACP esters.</text>
</comment>
<feature type="active site" evidence="5">
    <location>
        <position position="192"/>
    </location>
</feature>
<reference evidence="8 10" key="2">
    <citation type="submission" date="2019-03" db="EMBL/GenBank/DDBJ databases">
        <title>Diverse conjugative elements silence natural transformation in Legionella species.</title>
        <authorList>
            <person name="Durieux I."/>
            <person name="Ginevra C."/>
            <person name="Attaiech L."/>
            <person name="Picq K."/>
            <person name="Juan P.A."/>
            <person name="Jarraud S."/>
            <person name="Charpentier X."/>
        </authorList>
    </citation>
    <scope>NUCLEOTIDE SEQUENCE [LARGE SCALE GENOMIC DNA]</scope>
    <source>
        <strain evidence="8 10">HL-0427-4011</strain>
    </source>
</reference>
<dbReference type="RefSeq" id="WP_058501920.1">
    <property type="nucleotide sequence ID" value="NZ_CAAAJA010000026.1"/>
</dbReference>
<dbReference type="GO" id="GO:0016020">
    <property type="term" value="C:membrane"/>
    <property type="evidence" value="ECO:0007669"/>
    <property type="project" value="TreeGrafter"/>
</dbReference>
<accession>A0A0W0VMT4</accession>
<keyword evidence="4 5" id="KW-0378">Hydrolase</keyword>
<reference evidence="7 9" key="1">
    <citation type="submission" date="2015-11" db="EMBL/GenBank/DDBJ databases">
        <title>Genomic analysis of 38 Legionella species identifies large and diverse effector repertoires.</title>
        <authorList>
            <person name="Burstein D."/>
            <person name="Amaro F."/>
            <person name="Zusman T."/>
            <person name="Lifshitz Z."/>
            <person name="Cohen O."/>
            <person name="Gilbert J.A."/>
            <person name="Pupko T."/>
            <person name="Shuman H.A."/>
            <person name="Segal G."/>
        </authorList>
    </citation>
    <scope>NUCLEOTIDE SEQUENCE [LARGE SCALE GENOMIC DNA]</scope>
    <source>
        <strain evidence="7 9">Bercovier 4</strain>
    </source>
</reference>
<keyword evidence="2 5" id="KW-0963">Cytoplasm</keyword>
<keyword evidence="3 5" id="KW-0093">Biotin biosynthesis</keyword>
<dbReference type="GO" id="GO:0005737">
    <property type="term" value="C:cytoplasm"/>
    <property type="evidence" value="ECO:0007669"/>
    <property type="project" value="UniProtKB-SubCell"/>
</dbReference>
<evidence type="ECO:0000313" key="9">
    <source>
        <dbReference type="Proteomes" id="UP000054761"/>
    </source>
</evidence>
<evidence type="ECO:0000313" key="7">
    <source>
        <dbReference type="EMBL" id="KTD21458.1"/>
    </source>
</evidence>
<organism evidence="7 9">
    <name type="scientific">Legionella israelensis</name>
    <dbReference type="NCBI Taxonomy" id="454"/>
    <lineage>
        <taxon>Bacteria</taxon>
        <taxon>Pseudomonadati</taxon>
        <taxon>Pseudomonadota</taxon>
        <taxon>Gammaproteobacteria</taxon>
        <taxon>Legionellales</taxon>
        <taxon>Legionellaceae</taxon>
        <taxon>Legionella</taxon>
    </lineage>
</organism>
<comment type="similarity">
    <text evidence="5">Belongs to the AB hydrolase superfamily. Carboxylesterase BioH family.</text>
</comment>
<evidence type="ECO:0000313" key="10">
    <source>
        <dbReference type="Proteomes" id="UP000295517"/>
    </source>
</evidence>
<evidence type="ECO:0000256" key="1">
    <source>
        <dbReference type="ARBA" id="ARBA00022487"/>
    </source>
</evidence>
<dbReference type="EMBL" id="LNYH01000093">
    <property type="protein sequence ID" value="KTD21458.1"/>
    <property type="molecule type" value="Genomic_DNA"/>
</dbReference>
<dbReference type="PATRIC" id="fig|454.4.peg.1708"/>
<dbReference type="OrthoDB" id="9780744at2"/>
<dbReference type="InterPro" id="IPR000073">
    <property type="entry name" value="AB_hydrolase_1"/>
</dbReference>
<feature type="domain" description="AB hydrolase-1" evidence="6">
    <location>
        <begin position="14"/>
        <end position="230"/>
    </location>
</feature>
<evidence type="ECO:0000259" key="6">
    <source>
        <dbReference type="Pfam" id="PF12697"/>
    </source>
</evidence>
<comment type="subcellular location">
    <subcellularLocation>
        <location evidence="5">Cytoplasm</location>
    </subcellularLocation>
</comment>
<feature type="active site" description="Nucleophile" evidence="5">
    <location>
        <position position="77"/>
    </location>
</feature>
<dbReference type="SUPFAM" id="SSF53474">
    <property type="entry name" value="alpha/beta-Hydrolases"/>
    <property type="match status" value="1"/>
</dbReference>
<dbReference type="GO" id="GO:0009102">
    <property type="term" value="P:biotin biosynthetic process"/>
    <property type="evidence" value="ECO:0007669"/>
    <property type="project" value="UniProtKB-UniRule"/>
</dbReference>
<dbReference type="PANTHER" id="PTHR43798:SF31">
    <property type="entry name" value="AB HYDROLASE SUPERFAMILY PROTEIN YCLE"/>
    <property type="match status" value="1"/>
</dbReference>
<dbReference type="PANTHER" id="PTHR43798">
    <property type="entry name" value="MONOACYLGLYCEROL LIPASE"/>
    <property type="match status" value="1"/>
</dbReference>
<comment type="pathway">
    <text evidence="5">Cofactor biosynthesis; biotin biosynthesis.</text>
</comment>
<dbReference type="InterPro" id="IPR029058">
    <property type="entry name" value="AB_hydrolase_fold"/>
</dbReference>
<dbReference type="Proteomes" id="UP000054761">
    <property type="component" value="Unassembled WGS sequence"/>
</dbReference>
<protein>
    <recommendedName>
        <fullName evidence="5">Pimeloyl-[acyl-carrier protein] methyl ester esterase</fullName>
        <ecNumber evidence="5">3.1.1.85</ecNumber>
    </recommendedName>
    <alternativeName>
        <fullName evidence="5">Biotin synthesis protein BioH</fullName>
    </alternativeName>
    <alternativeName>
        <fullName evidence="5">Carboxylesterase BioH</fullName>
    </alternativeName>
</protein>
<proteinExistence type="inferred from homology"/>
<dbReference type="Gene3D" id="3.40.50.1820">
    <property type="entry name" value="alpha/beta hydrolase"/>
    <property type="match status" value="1"/>
</dbReference>
<gene>
    <name evidence="5 7" type="primary">bioH</name>
    <name evidence="8" type="ORF">E3983_07365</name>
    <name evidence="7" type="ORF">Lisr_1567</name>
</gene>
<dbReference type="AlphaFoldDB" id="A0A0W0VMT4"/>
<dbReference type="STRING" id="454.Lisr_1567"/>